<accession>A0ACA9QKU8</accession>
<organism evidence="1 2">
    <name type="scientific">Acaulospora colombiana</name>
    <dbReference type="NCBI Taxonomy" id="27376"/>
    <lineage>
        <taxon>Eukaryota</taxon>
        <taxon>Fungi</taxon>
        <taxon>Fungi incertae sedis</taxon>
        <taxon>Mucoromycota</taxon>
        <taxon>Glomeromycotina</taxon>
        <taxon>Glomeromycetes</taxon>
        <taxon>Diversisporales</taxon>
        <taxon>Acaulosporaceae</taxon>
        <taxon>Acaulospora</taxon>
    </lineage>
</organism>
<proteinExistence type="predicted"/>
<comment type="caution">
    <text evidence="1">The sequence shown here is derived from an EMBL/GenBank/DDBJ whole genome shotgun (WGS) entry which is preliminary data.</text>
</comment>
<feature type="non-terminal residue" evidence="1">
    <location>
        <position position="1"/>
    </location>
</feature>
<evidence type="ECO:0000313" key="1">
    <source>
        <dbReference type="EMBL" id="CAG8749744.1"/>
    </source>
</evidence>
<keyword evidence="2" id="KW-1185">Reference proteome</keyword>
<evidence type="ECO:0000313" key="2">
    <source>
        <dbReference type="Proteomes" id="UP000789525"/>
    </source>
</evidence>
<name>A0ACA9QKU8_9GLOM</name>
<dbReference type="EMBL" id="CAJVPT010052496">
    <property type="protein sequence ID" value="CAG8749744.1"/>
    <property type="molecule type" value="Genomic_DNA"/>
</dbReference>
<reference evidence="1" key="1">
    <citation type="submission" date="2021-06" db="EMBL/GenBank/DDBJ databases">
        <authorList>
            <person name="Kallberg Y."/>
            <person name="Tangrot J."/>
            <person name="Rosling A."/>
        </authorList>
    </citation>
    <scope>NUCLEOTIDE SEQUENCE</scope>
    <source>
        <strain evidence="1">CL356</strain>
    </source>
</reference>
<protein>
    <submittedName>
        <fullName evidence="1">9943_t:CDS:1</fullName>
    </submittedName>
</protein>
<gene>
    <name evidence="1" type="ORF">ACOLOM_LOCUS12639</name>
</gene>
<sequence length="238" mass="26356">TAGSTASQNLKNGRLGNHERNCDPLDMMERPKGALHWSKEHNSPFELSKVALMDFTLSPFKARDSTDIILDHTDGQRRRTLTRIKVTNAHRLLGVILDNKLRWGKQHEHVHAKATKWTALFKRLNHVSTGISLNLSRRLYIAVAIPRITYAADTWFVPSRTPTDAERNIGPVNLTTKLASIQRQAAITITGALRTTAGDAAEQPSHQATLSTLSSNALPNASSVDIEHPFTTFSIIPT</sequence>
<dbReference type="Proteomes" id="UP000789525">
    <property type="component" value="Unassembled WGS sequence"/>
</dbReference>